<evidence type="ECO:0000313" key="4">
    <source>
        <dbReference type="Proteomes" id="UP000561438"/>
    </source>
</evidence>
<evidence type="ECO:0000256" key="2">
    <source>
        <dbReference type="SAM" id="SignalP"/>
    </source>
</evidence>
<dbReference type="Proteomes" id="UP000561438">
    <property type="component" value="Unassembled WGS sequence"/>
</dbReference>
<dbReference type="Pfam" id="PF06834">
    <property type="entry name" value="TraU"/>
    <property type="match status" value="1"/>
</dbReference>
<name>A0A850H722_9SPHN</name>
<feature type="chain" id="PRO_5032550504" evidence="2">
    <location>
        <begin position="24"/>
        <end position="404"/>
    </location>
</feature>
<feature type="signal peptide" evidence="2">
    <location>
        <begin position="1"/>
        <end position="23"/>
    </location>
</feature>
<accession>A0A850H722</accession>
<dbReference type="InterPro" id="IPR009649">
    <property type="entry name" value="TraU"/>
</dbReference>
<organism evidence="3 4">
    <name type="scientific">Qipengyuania atrilutea</name>
    <dbReference type="NCBI Taxonomy" id="2744473"/>
    <lineage>
        <taxon>Bacteria</taxon>
        <taxon>Pseudomonadati</taxon>
        <taxon>Pseudomonadota</taxon>
        <taxon>Alphaproteobacteria</taxon>
        <taxon>Sphingomonadales</taxon>
        <taxon>Erythrobacteraceae</taxon>
        <taxon>Qipengyuania</taxon>
    </lineage>
</organism>
<keyword evidence="2" id="KW-0732">Signal</keyword>
<dbReference type="AlphaFoldDB" id="A0A850H722"/>
<sequence>MLRRWLTVVAALAALALVAPASAQGLPSGPGRCSGSFVNPITDVCWGCMFPLSLGSLKIWPSSRADTKNPDLPICACGTPVPRVGLAMGFWEPVRLVDVSTKPWCFPNLGGIKLDPGFSIGNGYASNSSQIGGQSQNTAKYHVHYYIYPLLYWLEVVTDFLCLEASSFDVAYMSEIDPLWQDDELTTLLNPEAALFTSPIAQAACSADCIASTSKLPIDELFWCSGCQGPMYPMNGNIGANVGIKQSARLAAERMIYKMHRQGLPLASPGRDGDGFHIHASDRRLQFELARLAQLVPGCDAHVRGTHRPDDHRAGHRSPQSQSGTLDGRQRPGWSGPHRLGQLDCRRLVDAHGRDRLHDAWHPADVEQRYDLWSEALGSHQGLPDPRPPHQRQSRGVFQAVPLL</sequence>
<dbReference type="EMBL" id="JABWGV010000007">
    <property type="protein sequence ID" value="NVD45942.1"/>
    <property type="molecule type" value="Genomic_DNA"/>
</dbReference>
<comment type="caution">
    <text evidence="3">The sequence shown here is derived from an EMBL/GenBank/DDBJ whole genome shotgun (WGS) entry which is preliminary data.</text>
</comment>
<feature type="compositionally biased region" description="Basic and acidic residues" evidence="1">
    <location>
        <begin position="301"/>
        <end position="313"/>
    </location>
</feature>
<reference evidence="3 4" key="1">
    <citation type="submission" date="2020-06" db="EMBL/GenBank/DDBJ databases">
        <title>Altererythrobacter sp. HHU K3-1.</title>
        <authorList>
            <person name="Zhang D."/>
            <person name="Xue H."/>
        </authorList>
    </citation>
    <scope>NUCLEOTIDE SEQUENCE [LARGE SCALE GENOMIC DNA]</scope>
    <source>
        <strain evidence="3 4">HHU K3-1</strain>
    </source>
</reference>
<evidence type="ECO:0000256" key="1">
    <source>
        <dbReference type="SAM" id="MobiDB-lite"/>
    </source>
</evidence>
<keyword evidence="4" id="KW-1185">Reference proteome</keyword>
<feature type="region of interest" description="Disordered" evidence="1">
    <location>
        <begin position="301"/>
        <end position="340"/>
    </location>
</feature>
<evidence type="ECO:0000313" key="3">
    <source>
        <dbReference type="EMBL" id="NVD45942.1"/>
    </source>
</evidence>
<protein>
    <submittedName>
        <fullName evidence="3">TraU family protein</fullName>
    </submittedName>
</protein>
<feature type="region of interest" description="Disordered" evidence="1">
    <location>
        <begin position="378"/>
        <end position="404"/>
    </location>
</feature>
<proteinExistence type="predicted"/>
<gene>
    <name evidence="3" type="ORF">HUV48_13080</name>
</gene>